<dbReference type="PROSITE" id="PS00165">
    <property type="entry name" value="DEHYDRATASE_SER_THR"/>
    <property type="match status" value="1"/>
</dbReference>
<sequence length="323" mass="34311">MSHSPILTSDQLAHAGQVVYAHLPASPQYAWPLLKKRVGATVWVKHENHLPVGAFKIRGGLVYANRLLQAGTKPAGLLCATRGNHGQSVALAASLCNLPVTIVVPHGNSAEKNAAMQALGAELVEHGDDFQQAKEYATALQHQQSLHFVPSFHPDLIAGVATAWLEFFKTVQPDVLFVPIGQGSGFCAAAAVRNLLNLKTRLIGVVSAHASAYQQSFIEKRAVVVPATTQLADGLACSTPDPQALELIWREADDIVAVTDQEVADAMRILFTDTHNVAEGAGAAALAAAIQQKDRWQNKTVGVSLSGGNVDAALFTQVLSRAF</sequence>
<dbReference type="PANTHER" id="PTHR48078:SF7">
    <property type="entry name" value="BLL6502 PROTEIN"/>
    <property type="match status" value="1"/>
</dbReference>
<accession>A0A433SC92</accession>
<proteinExistence type="predicted"/>
<evidence type="ECO:0000313" key="6">
    <source>
        <dbReference type="Proteomes" id="UP000286947"/>
    </source>
</evidence>
<dbReference type="SUPFAM" id="SSF53686">
    <property type="entry name" value="Tryptophan synthase beta subunit-like PLP-dependent enzymes"/>
    <property type="match status" value="1"/>
</dbReference>
<dbReference type="GO" id="GO:0004794">
    <property type="term" value="F:threonine deaminase activity"/>
    <property type="evidence" value="ECO:0007669"/>
    <property type="project" value="UniProtKB-EC"/>
</dbReference>
<organism evidence="5 6">
    <name type="scientific">Saezia sanguinis</name>
    <dbReference type="NCBI Taxonomy" id="1965230"/>
    <lineage>
        <taxon>Bacteria</taxon>
        <taxon>Pseudomonadati</taxon>
        <taxon>Pseudomonadota</taxon>
        <taxon>Betaproteobacteria</taxon>
        <taxon>Burkholderiales</taxon>
        <taxon>Saeziaceae</taxon>
        <taxon>Saezia</taxon>
    </lineage>
</organism>
<keyword evidence="6" id="KW-1185">Reference proteome</keyword>
<dbReference type="Proteomes" id="UP000286947">
    <property type="component" value="Unassembled WGS sequence"/>
</dbReference>
<gene>
    <name evidence="5" type="primary">tdcB_2</name>
    <name evidence="5" type="ORF">CUZ56_01989</name>
</gene>
<dbReference type="GO" id="GO:0006567">
    <property type="term" value="P:L-threonine catabolic process"/>
    <property type="evidence" value="ECO:0007669"/>
    <property type="project" value="TreeGrafter"/>
</dbReference>
<evidence type="ECO:0000256" key="3">
    <source>
        <dbReference type="ARBA" id="ARBA00023239"/>
    </source>
</evidence>
<feature type="domain" description="Tryptophan synthase beta chain-like PALP" evidence="4">
    <location>
        <begin position="30"/>
        <end position="307"/>
    </location>
</feature>
<dbReference type="PANTHER" id="PTHR48078">
    <property type="entry name" value="THREONINE DEHYDRATASE, MITOCHONDRIAL-RELATED"/>
    <property type="match status" value="1"/>
</dbReference>
<evidence type="ECO:0000259" key="4">
    <source>
        <dbReference type="Pfam" id="PF00291"/>
    </source>
</evidence>
<name>A0A433SC92_9BURK</name>
<keyword evidence="3 5" id="KW-0456">Lyase</keyword>
<comment type="caution">
    <text evidence="5">The sequence shown here is derived from an EMBL/GenBank/DDBJ whole genome shotgun (WGS) entry which is preliminary data.</text>
</comment>
<dbReference type="CDD" id="cd01562">
    <property type="entry name" value="Thr-dehyd"/>
    <property type="match status" value="1"/>
</dbReference>
<dbReference type="InterPro" id="IPR036052">
    <property type="entry name" value="TrpB-like_PALP_sf"/>
</dbReference>
<dbReference type="GO" id="GO:0030170">
    <property type="term" value="F:pyridoxal phosphate binding"/>
    <property type="evidence" value="ECO:0007669"/>
    <property type="project" value="InterPro"/>
</dbReference>
<dbReference type="EMBL" id="PQSP01000005">
    <property type="protein sequence ID" value="RUS66264.1"/>
    <property type="molecule type" value="Genomic_DNA"/>
</dbReference>
<dbReference type="Gene3D" id="3.40.50.1100">
    <property type="match status" value="2"/>
</dbReference>
<dbReference type="RefSeq" id="WP_126980182.1">
    <property type="nucleotide sequence ID" value="NZ_PQSP01000005.1"/>
</dbReference>
<comment type="cofactor">
    <cofactor evidence="1">
        <name>pyridoxal 5'-phosphate</name>
        <dbReference type="ChEBI" id="CHEBI:597326"/>
    </cofactor>
</comment>
<dbReference type="InterPro" id="IPR001926">
    <property type="entry name" value="TrpB-like_PALP"/>
</dbReference>
<dbReference type="OrthoDB" id="34584at2"/>
<dbReference type="Pfam" id="PF00291">
    <property type="entry name" value="PALP"/>
    <property type="match status" value="1"/>
</dbReference>
<protein>
    <submittedName>
        <fullName evidence="5">L-threonine ammonia-lyase</fullName>
        <ecNumber evidence="5">4.3.1.19</ecNumber>
    </submittedName>
</protein>
<evidence type="ECO:0000313" key="5">
    <source>
        <dbReference type="EMBL" id="RUS66264.1"/>
    </source>
</evidence>
<dbReference type="GO" id="GO:0003941">
    <property type="term" value="F:L-serine ammonia-lyase activity"/>
    <property type="evidence" value="ECO:0007669"/>
    <property type="project" value="TreeGrafter"/>
</dbReference>
<dbReference type="EC" id="4.3.1.19" evidence="5"/>
<dbReference type="InterPro" id="IPR050147">
    <property type="entry name" value="Ser/Thr_Dehydratase"/>
</dbReference>
<dbReference type="GO" id="GO:0006565">
    <property type="term" value="P:L-serine catabolic process"/>
    <property type="evidence" value="ECO:0007669"/>
    <property type="project" value="TreeGrafter"/>
</dbReference>
<dbReference type="AlphaFoldDB" id="A0A433SC92"/>
<evidence type="ECO:0000256" key="2">
    <source>
        <dbReference type="ARBA" id="ARBA00022898"/>
    </source>
</evidence>
<dbReference type="NCBIfam" id="NF004771">
    <property type="entry name" value="PRK06110.1"/>
    <property type="match status" value="1"/>
</dbReference>
<keyword evidence="2" id="KW-0663">Pyridoxal phosphate</keyword>
<dbReference type="GO" id="GO:0009097">
    <property type="term" value="P:isoleucine biosynthetic process"/>
    <property type="evidence" value="ECO:0007669"/>
    <property type="project" value="TreeGrafter"/>
</dbReference>
<evidence type="ECO:0000256" key="1">
    <source>
        <dbReference type="ARBA" id="ARBA00001933"/>
    </source>
</evidence>
<dbReference type="InterPro" id="IPR000634">
    <property type="entry name" value="Ser/Thr_deHydtase_PyrdxlP-BS"/>
</dbReference>
<reference evidence="5 6" key="1">
    <citation type="submission" date="2018-01" db="EMBL/GenBank/DDBJ databases">
        <title>Saezia sanguinis gen. nov., sp. nov., in the order Burkholderiales isolated from human blood.</title>
        <authorList>
            <person name="Medina-Pascual M.J."/>
            <person name="Valdezate S."/>
            <person name="Monzon S."/>
            <person name="Cuesta I."/>
            <person name="Carrasco G."/>
            <person name="Villalon P."/>
            <person name="Saez-Nieto J.A."/>
        </authorList>
    </citation>
    <scope>NUCLEOTIDE SEQUENCE [LARGE SCALE GENOMIC DNA]</scope>
    <source>
        <strain evidence="5 6">CNM695-12</strain>
    </source>
</reference>